<evidence type="ECO:0000313" key="2">
    <source>
        <dbReference type="Proteomes" id="UP000285875"/>
    </source>
</evidence>
<organism evidence="1 2">
    <name type="scientific">Acidipropionibacterium jensenii</name>
    <dbReference type="NCBI Taxonomy" id="1749"/>
    <lineage>
        <taxon>Bacteria</taxon>
        <taxon>Bacillati</taxon>
        <taxon>Actinomycetota</taxon>
        <taxon>Actinomycetes</taxon>
        <taxon>Propionibacteriales</taxon>
        <taxon>Propionibacteriaceae</taxon>
        <taxon>Acidipropionibacterium</taxon>
    </lineage>
</organism>
<dbReference type="EMBL" id="CP025570">
    <property type="protein sequence ID" value="AZZ39077.1"/>
    <property type="molecule type" value="Genomic_DNA"/>
</dbReference>
<dbReference type="KEGG" id="aji:C0Z10_04155"/>
<name>A0A3T0RYA7_9ACTN</name>
<accession>A0A3T0RYA7</accession>
<reference evidence="2" key="1">
    <citation type="submission" date="2017-12" db="EMBL/GenBank/DDBJ databases">
        <title>Whole genome sequencing of Acidipropionibacterium jensenii strains JS279 and JS280.</title>
        <authorList>
            <person name="Deptula P."/>
            <person name="Laine P."/>
            <person name="Smolander O.-P."/>
            <person name="Paulin L."/>
            <person name="Auvinen P."/>
            <person name="Varmanen P."/>
        </authorList>
    </citation>
    <scope>NUCLEOTIDE SEQUENCE [LARGE SCALE GENOMIC DNA]</scope>
    <source>
        <strain evidence="2">JS280</strain>
    </source>
</reference>
<gene>
    <name evidence="1" type="ORF">C0Z10_04155</name>
</gene>
<proteinExistence type="predicted"/>
<protein>
    <submittedName>
        <fullName evidence="1">Uncharacterized protein</fullName>
    </submittedName>
</protein>
<dbReference type="AlphaFoldDB" id="A0A3T0RYA7"/>
<dbReference type="Proteomes" id="UP000285875">
    <property type="component" value="Chromosome"/>
</dbReference>
<evidence type="ECO:0000313" key="1">
    <source>
        <dbReference type="EMBL" id="AZZ39077.1"/>
    </source>
</evidence>
<sequence length="133" mass="14782">MIMHHDSDTPDPRLENRTALLRILQEEGLPQPVAAVPVVDIECWWQSFPDELKRVSVRWRNLAIPGGRTDTGHHGKSQLKAITRQAGQEYDEADSLKVAGYIAERIDSDGPTAPGGKNASWDRFVADVAAIRQ</sequence>